<keyword evidence="3" id="KW-1185">Reference proteome</keyword>
<evidence type="ECO:0000256" key="1">
    <source>
        <dbReference type="SAM" id="SignalP"/>
    </source>
</evidence>
<name>A0A841FXH8_9ACTN</name>
<feature type="signal peptide" evidence="1">
    <location>
        <begin position="1"/>
        <end position="21"/>
    </location>
</feature>
<sequence>MSLRLLTRAALVGGLALTVFAATPAVASSPPTGDRGDAAAGWLARHMVDGERFEAVFDGVAYPDQGLTVDAVFAFAASKTADAFAERALTWLASPGVTGGYIGEGTEAYAGATAKLTLAVQVRGGDPSAFGGFDLEARLRGLQTPSGRFSDSSQWGDFSNGFSQSLAVLALDRTTGGAPATAVGFLAGSRCADGGYPLLFAQATCTSDVDVTAIAVQALIAAGRWSDAAAGLCWLLSVQSANGAFSALGVENANSTGLAAQALLAGGRFTAAAKARQFLRGLQVDCTGAAADRGAIRFKAGPLDPATATRATAQAVLGLASVSLGRLDATGARSGDPVLSCQ</sequence>
<dbReference type="AlphaFoldDB" id="A0A841FXH8"/>
<accession>A0A841FXH8</accession>
<dbReference type="InterPro" id="IPR008930">
    <property type="entry name" value="Terpenoid_cyclase/PrenylTrfase"/>
</dbReference>
<protein>
    <recommendedName>
        <fullName evidence="4">Peptidase</fullName>
    </recommendedName>
</protein>
<proteinExistence type="predicted"/>
<evidence type="ECO:0008006" key="4">
    <source>
        <dbReference type="Google" id="ProtNLM"/>
    </source>
</evidence>
<organism evidence="2 3">
    <name type="scientific">Phytomonospora endophytica</name>
    <dbReference type="NCBI Taxonomy" id="714109"/>
    <lineage>
        <taxon>Bacteria</taxon>
        <taxon>Bacillati</taxon>
        <taxon>Actinomycetota</taxon>
        <taxon>Actinomycetes</taxon>
        <taxon>Micromonosporales</taxon>
        <taxon>Micromonosporaceae</taxon>
        <taxon>Phytomonospora</taxon>
    </lineage>
</organism>
<feature type="chain" id="PRO_5039203830" description="Peptidase" evidence="1">
    <location>
        <begin position="22"/>
        <end position="342"/>
    </location>
</feature>
<dbReference type="RefSeq" id="WP_184790866.1">
    <property type="nucleotide sequence ID" value="NZ_BONT01000048.1"/>
</dbReference>
<keyword evidence="1" id="KW-0732">Signal</keyword>
<comment type="caution">
    <text evidence="2">The sequence shown here is derived from an EMBL/GenBank/DDBJ whole genome shotgun (WGS) entry which is preliminary data.</text>
</comment>
<dbReference type="Proteomes" id="UP000548476">
    <property type="component" value="Unassembled WGS sequence"/>
</dbReference>
<dbReference type="Gene3D" id="1.50.10.20">
    <property type="match status" value="1"/>
</dbReference>
<dbReference type="SUPFAM" id="SSF48239">
    <property type="entry name" value="Terpenoid cyclases/Protein prenyltransferases"/>
    <property type="match status" value="1"/>
</dbReference>
<evidence type="ECO:0000313" key="3">
    <source>
        <dbReference type="Proteomes" id="UP000548476"/>
    </source>
</evidence>
<evidence type="ECO:0000313" key="2">
    <source>
        <dbReference type="EMBL" id="MBB6038057.1"/>
    </source>
</evidence>
<gene>
    <name evidence="2" type="ORF">HNR73_005937</name>
</gene>
<dbReference type="EMBL" id="JACHGT010000015">
    <property type="protein sequence ID" value="MBB6038057.1"/>
    <property type="molecule type" value="Genomic_DNA"/>
</dbReference>
<reference evidence="2 3" key="1">
    <citation type="submission" date="2020-08" db="EMBL/GenBank/DDBJ databases">
        <title>Genomic Encyclopedia of Type Strains, Phase IV (KMG-IV): sequencing the most valuable type-strain genomes for metagenomic binning, comparative biology and taxonomic classification.</title>
        <authorList>
            <person name="Goeker M."/>
        </authorList>
    </citation>
    <scope>NUCLEOTIDE SEQUENCE [LARGE SCALE GENOMIC DNA]</scope>
    <source>
        <strain evidence="2 3">YIM 65646</strain>
    </source>
</reference>